<accession>A0A4R0QNA9</accession>
<dbReference type="InterPro" id="IPR042070">
    <property type="entry name" value="PucR_C-HTH_sf"/>
</dbReference>
<dbReference type="Proteomes" id="UP000291289">
    <property type="component" value="Unassembled WGS sequence"/>
</dbReference>
<dbReference type="AlphaFoldDB" id="A0A4R0QNA9"/>
<dbReference type="Pfam" id="PF17853">
    <property type="entry name" value="GGDEF_2"/>
    <property type="match status" value="1"/>
</dbReference>
<protein>
    <submittedName>
        <fullName evidence="4">PucR family transcriptional regulator</fullName>
    </submittedName>
</protein>
<dbReference type="Gene3D" id="3.30.70.2730">
    <property type="match status" value="1"/>
</dbReference>
<dbReference type="OrthoDB" id="3246591at2"/>
<dbReference type="InterPro" id="IPR051448">
    <property type="entry name" value="CdaR-like_regulators"/>
</dbReference>
<evidence type="ECO:0000256" key="1">
    <source>
        <dbReference type="ARBA" id="ARBA00006754"/>
    </source>
</evidence>
<reference evidence="4 5" key="1">
    <citation type="submission" date="2018-12" db="EMBL/GenBank/DDBJ databases">
        <title>Alloscrdovia theropitheci sp. nov: a novel taxon from the feces of the bleeding-herat monkey (Theropithecus geleda).</title>
        <authorList>
            <person name="Modesto M."/>
        </authorList>
    </citation>
    <scope>NUCLEOTIDE SEQUENCE [LARGE SCALE GENOMIC DNA]</scope>
    <source>
        <strain evidence="4 5">GLDI4/2</strain>
    </source>
</reference>
<keyword evidence="5" id="KW-1185">Reference proteome</keyword>
<feature type="domain" description="PucR C-terminal helix-turn-helix" evidence="2">
    <location>
        <begin position="335"/>
        <end position="392"/>
    </location>
</feature>
<dbReference type="PANTHER" id="PTHR33744">
    <property type="entry name" value="CARBOHYDRATE DIACID REGULATOR"/>
    <property type="match status" value="1"/>
</dbReference>
<dbReference type="Pfam" id="PF13556">
    <property type="entry name" value="HTH_30"/>
    <property type="match status" value="1"/>
</dbReference>
<proteinExistence type="inferred from homology"/>
<gene>
    <name evidence="4" type="ORF">EJ419_06615</name>
</gene>
<organism evidence="4 5">
    <name type="scientific">Alloscardovia theropitheci</name>
    <dbReference type="NCBI Taxonomy" id="2496842"/>
    <lineage>
        <taxon>Bacteria</taxon>
        <taxon>Bacillati</taxon>
        <taxon>Actinomycetota</taxon>
        <taxon>Actinomycetes</taxon>
        <taxon>Bifidobacteriales</taxon>
        <taxon>Bifidobacteriaceae</taxon>
        <taxon>Alloscardovia</taxon>
    </lineage>
</organism>
<dbReference type="EMBL" id="RXLP01000026">
    <property type="protein sequence ID" value="TCD53644.1"/>
    <property type="molecule type" value="Genomic_DNA"/>
</dbReference>
<comment type="caution">
    <text evidence="4">The sequence shown here is derived from an EMBL/GenBank/DDBJ whole genome shotgun (WGS) entry which is preliminary data.</text>
</comment>
<evidence type="ECO:0000313" key="5">
    <source>
        <dbReference type="Proteomes" id="UP000291289"/>
    </source>
</evidence>
<feature type="domain" description="CdaR GGDEF-like" evidence="3">
    <location>
        <begin position="172"/>
        <end position="280"/>
    </location>
</feature>
<dbReference type="RefSeq" id="WP_131284880.1">
    <property type="nucleotide sequence ID" value="NZ_RXLP01000026.1"/>
</dbReference>
<dbReference type="PANTHER" id="PTHR33744:SF7">
    <property type="entry name" value="PUCR FAMILY TRANSCRIPTIONAL REGULATOR"/>
    <property type="match status" value="1"/>
</dbReference>
<sequence length="400" mass="44658">MVASAQFEALDPQTRKSVEIIVEECLDQCSKNTDWYSKLGANEAHYLRVILLTAVADYVKFANEHALDTGHVDDVSAENLFTLAPLETTTKITLENVIDAIRYAVDAVENHVTFFAPQGQEAAYARAAVYFSREAAFSAARIYGRVAVTRSIWDTRDEAFIIESLLNRDFSPSLQSRIANFNWQANEKFFAVVGDFDISSSLRSGFVRADLRNAILQLGGQVCISSHDHYTILLIGMGPVESRKDYLEVAAALFDETPTVCFGPVRSHIEGAAATLRAAVNGFKARVAFPNHPSPMRAEDFLAERALFGDEDAQQELYDNVYLPMKNDEHKTQILSTLQNYLFSGSSLDKTAQILNVHPNTIRYRLKKSVQMTGWDATDPREAYILTTAIKIGLYKDSQM</sequence>
<name>A0A4R0QNA9_9BIFI</name>
<dbReference type="Gene3D" id="1.10.10.2840">
    <property type="entry name" value="PucR C-terminal helix-turn-helix domain"/>
    <property type="match status" value="1"/>
</dbReference>
<dbReference type="InterPro" id="IPR041522">
    <property type="entry name" value="CdaR_GGDEF"/>
</dbReference>
<comment type="similarity">
    <text evidence="1">Belongs to the CdaR family.</text>
</comment>
<dbReference type="InterPro" id="IPR025736">
    <property type="entry name" value="PucR_C-HTH_dom"/>
</dbReference>
<evidence type="ECO:0000259" key="2">
    <source>
        <dbReference type="Pfam" id="PF13556"/>
    </source>
</evidence>
<evidence type="ECO:0000313" key="4">
    <source>
        <dbReference type="EMBL" id="TCD53644.1"/>
    </source>
</evidence>
<evidence type="ECO:0000259" key="3">
    <source>
        <dbReference type="Pfam" id="PF17853"/>
    </source>
</evidence>